<proteinExistence type="predicted"/>
<dbReference type="Proteomes" id="UP000541444">
    <property type="component" value="Unassembled WGS sequence"/>
</dbReference>
<dbReference type="AlphaFoldDB" id="A0A7J7LHF3"/>
<organism evidence="1 3">
    <name type="scientific">Kingdonia uniflora</name>
    <dbReference type="NCBI Taxonomy" id="39325"/>
    <lineage>
        <taxon>Eukaryota</taxon>
        <taxon>Viridiplantae</taxon>
        <taxon>Streptophyta</taxon>
        <taxon>Embryophyta</taxon>
        <taxon>Tracheophyta</taxon>
        <taxon>Spermatophyta</taxon>
        <taxon>Magnoliopsida</taxon>
        <taxon>Ranunculales</taxon>
        <taxon>Circaeasteraceae</taxon>
        <taxon>Kingdonia</taxon>
    </lineage>
</organism>
<comment type="caution">
    <text evidence="1">The sequence shown here is derived from an EMBL/GenBank/DDBJ whole genome shotgun (WGS) entry which is preliminary data.</text>
</comment>
<dbReference type="EMBL" id="JACGCM010001723">
    <property type="protein sequence ID" value="KAF6150918.1"/>
    <property type="molecule type" value="Genomic_DNA"/>
</dbReference>
<dbReference type="EMBL" id="JACGCM010002282">
    <property type="protein sequence ID" value="KAF6142063.1"/>
    <property type="molecule type" value="Genomic_DNA"/>
</dbReference>
<name>A0A7J7LHF3_9MAGN</name>
<evidence type="ECO:0000313" key="1">
    <source>
        <dbReference type="EMBL" id="KAF6142063.1"/>
    </source>
</evidence>
<evidence type="ECO:0000313" key="3">
    <source>
        <dbReference type="Proteomes" id="UP000541444"/>
    </source>
</evidence>
<accession>A0A7J7LHF3</accession>
<feature type="non-terminal residue" evidence="1">
    <location>
        <position position="57"/>
    </location>
</feature>
<keyword evidence="3" id="KW-1185">Reference proteome</keyword>
<reference evidence="1 3" key="1">
    <citation type="journal article" date="2020" name="IScience">
        <title>Genome Sequencing of the Endangered Kingdonia uniflora (Circaeasteraceae, Ranunculales) Reveals Potential Mechanisms of Evolutionary Specialization.</title>
        <authorList>
            <person name="Sun Y."/>
            <person name="Deng T."/>
            <person name="Zhang A."/>
            <person name="Moore M.J."/>
            <person name="Landis J.B."/>
            <person name="Lin N."/>
            <person name="Zhang H."/>
            <person name="Zhang X."/>
            <person name="Huang J."/>
            <person name="Zhang X."/>
            <person name="Sun H."/>
            <person name="Wang H."/>
        </authorList>
    </citation>
    <scope>NUCLEOTIDE SEQUENCE [LARGE SCALE GENOMIC DNA]</scope>
    <source>
        <strain evidence="1">TB1705</strain>
        <tissue evidence="1">Leaf</tissue>
    </source>
</reference>
<protein>
    <submittedName>
        <fullName evidence="1">Uncharacterized protein</fullName>
    </submittedName>
</protein>
<gene>
    <name evidence="1" type="ORF">GIB67_001260</name>
    <name evidence="2" type="ORF">GIB67_026839</name>
</gene>
<evidence type="ECO:0000313" key="2">
    <source>
        <dbReference type="EMBL" id="KAF6150918.1"/>
    </source>
</evidence>
<sequence>MLDIILLSRSRSRYSRRLQLIIELIQTQRSANTYNHTRSEPNFRFRLNARPHIFNNM</sequence>